<dbReference type="RefSeq" id="XP_044443758.1">
    <property type="nucleotide sequence ID" value="XM_044587823.1"/>
</dbReference>
<dbReference type="InterPro" id="IPR032675">
    <property type="entry name" value="LRR_dom_sf"/>
</dbReference>
<dbReference type="SUPFAM" id="SSF52540">
    <property type="entry name" value="P-loop containing nucleoside triphosphate hydrolases"/>
    <property type="match status" value="1"/>
</dbReference>
<evidence type="ECO:0000256" key="1">
    <source>
        <dbReference type="ARBA" id="ARBA00008894"/>
    </source>
</evidence>
<dbReference type="Pfam" id="PF23247">
    <property type="entry name" value="LRR_RPS2"/>
    <property type="match status" value="1"/>
</dbReference>
<dbReference type="InterPro" id="IPR057135">
    <property type="entry name" value="At4g27190-like_LRR"/>
</dbReference>
<dbReference type="KEGG" id="taes:123169974"/>
<dbReference type="Pfam" id="PF00931">
    <property type="entry name" value="NB-ARC"/>
    <property type="match status" value="1"/>
</dbReference>
<dbReference type="PANTHER" id="PTHR33463">
    <property type="entry name" value="NB-ARC DOMAIN-CONTAINING PROTEIN-RELATED"/>
    <property type="match status" value="1"/>
</dbReference>
<dbReference type="SUPFAM" id="SSF52047">
    <property type="entry name" value="RNI-like"/>
    <property type="match status" value="1"/>
</dbReference>
<sequence>MTPPTWYTGAKDVDEAREAIFRILQNKGEARVIYFHGWSGLGASTVLRSIAEVIPSKRTTPELCFDKIIHIDCSEWKGRRTLQRAIAEELQLDSSIMAILDKQDIDDDFNGVNEISRDEIITVSREIYHNLKDNRFMLIFHSRGDDEIDFFPLGVPSFGKFTENIMIWTYRRRILTITEHEEHKVIQKLRYTHLLAYDREKYLTSGELYALLCKETALIVDDYPCMRGLNPMMVADCYVYTLFLQRSFHNKTSSDWVGVASNCWICDGILQKDITLEICDTLHRDISWECDDNVLTKFKKDSKLPFLVVKEDGVYEEGQYRWISTRSRDREIHGMKCLPEETSSFFLEFVMSDRPVALPDGLFEHSNNLGVLFLCCCAFNFASPPFLKCHSLRFLGLDNCTDGKTGEGKEHTGWVCLHSLWVLDLRYTDWNEILSPAKMHLMDNLMELSIEGVWSWKYTACLQGQLPNLQRLRVIKPKRGPDISIDPRNSFMDKTKLEILDLSGNTEMKILPNSLSTASSLQVLILDGCNALQNIVVPDELPELLKSFSFDGYGPGSHRTSTFKLPLKQERPLTPATEEGASISNISLKGCSQLGNLFLRGLPNLVELDLSGTAIKTLDFRTMVLEVPMLKRLFLLGCEHLCAIIWGNNTNNFRLNLLCIDTRAGTSHPQPCIDQNKSYQLEAHVILVDARLARSLGRLLHNHYAAENLYLNIHVTSAVYSELNQSKVTEKEKNIDMYGDQVSLLELVQADRYSDVQSMVGDAPAAAFPKPPANNLDRHIEITEGRHVLDSGLGVVMREFAESLHVHDVSTSGSLPRGYSWQVLRQCRMERCPKLGEVFSRGSDEFKELETFWASDLLMACWICSKGYRMINDGSFRKLQHLRLRSCPRLQFVLPVWVDSFPSLETLHIIHCGDLRHVFVLNDKWYPEGISIQVVAFPKLTTIHLHDLPVLQQICEVKMVAPNLKTIKIRGCWGLRRLPVVGGRSRDMKKPTVEIEKDVWDALEWDDEVAPGHFEAPLHSRYYKKKLPRVSVLR</sequence>
<proteinExistence type="inferred from homology"/>
<comment type="similarity">
    <text evidence="1">Belongs to the disease resistance NB-LRR family.</text>
</comment>
<dbReference type="Gramene" id="TraesCS7D03G1182400.1">
    <property type="protein sequence ID" value="TraesCS7D03G1182400.1.CDS"/>
    <property type="gene ID" value="TraesCS7D03G1182400"/>
</dbReference>
<feature type="domain" description="Disease resistance protein At4g27190-like leucine-rich repeats" evidence="3">
    <location>
        <begin position="869"/>
        <end position="978"/>
    </location>
</feature>
<dbReference type="InterPro" id="IPR050905">
    <property type="entry name" value="Plant_NBS-LRR"/>
</dbReference>
<dbReference type="RefSeq" id="XP_044443759.1">
    <property type="nucleotide sequence ID" value="XM_044587824.1"/>
</dbReference>
<evidence type="ECO:0000259" key="2">
    <source>
        <dbReference type="Pfam" id="PF00931"/>
    </source>
</evidence>
<name>A0A3B6TRH4_WHEAT</name>
<dbReference type="Gramene" id="TraesCS7D02G500000.1">
    <property type="protein sequence ID" value="TraesCS7D02G500000.1"/>
    <property type="gene ID" value="TraesCS7D02G500000"/>
</dbReference>
<dbReference type="GeneID" id="123169974"/>
<dbReference type="GO" id="GO:0043531">
    <property type="term" value="F:ADP binding"/>
    <property type="evidence" value="ECO:0007669"/>
    <property type="project" value="InterPro"/>
</dbReference>
<evidence type="ECO:0000259" key="3">
    <source>
        <dbReference type="Pfam" id="PF23247"/>
    </source>
</evidence>
<accession>A0A3B6TRH4</accession>
<dbReference type="InterPro" id="IPR027417">
    <property type="entry name" value="P-loop_NTPase"/>
</dbReference>
<feature type="domain" description="NB-ARC" evidence="2">
    <location>
        <begin position="17"/>
        <end position="140"/>
    </location>
</feature>
<dbReference type="EnsemblPlants" id="TraesCS7D02G500000.1">
    <property type="protein sequence ID" value="TraesCS7D02G500000.1"/>
    <property type="gene ID" value="TraesCS7D02G500000"/>
</dbReference>
<reference evidence="4" key="2">
    <citation type="submission" date="2018-10" db="UniProtKB">
        <authorList>
            <consortium name="EnsemblPlants"/>
        </authorList>
    </citation>
    <scope>IDENTIFICATION</scope>
</reference>
<keyword evidence="5" id="KW-1185">Reference proteome</keyword>
<evidence type="ECO:0000313" key="4">
    <source>
        <dbReference type="EnsemblPlants" id="TraesCS7D02G500000.1"/>
    </source>
</evidence>
<dbReference type="OrthoDB" id="676759at2759"/>
<dbReference type="Proteomes" id="UP000019116">
    <property type="component" value="Chromosome 7D"/>
</dbReference>
<dbReference type="Gene3D" id="3.80.10.10">
    <property type="entry name" value="Ribonuclease Inhibitor"/>
    <property type="match status" value="2"/>
</dbReference>
<evidence type="ECO:0000313" key="5">
    <source>
        <dbReference type="Proteomes" id="UP000019116"/>
    </source>
</evidence>
<dbReference type="PANTHER" id="PTHR33463:SF64">
    <property type="entry name" value="NB-ARC DOMAIN-CONTAINING PROTEIN"/>
    <property type="match status" value="1"/>
</dbReference>
<dbReference type="InterPro" id="IPR002182">
    <property type="entry name" value="NB-ARC"/>
</dbReference>
<reference evidence="4" key="1">
    <citation type="submission" date="2018-08" db="EMBL/GenBank/DDBJ databases">
        <authorList>
            <person name="Rossello M."/>
        </authorList>
    </citation>
    <scope>NUCLEOTIDE SEQUENCE [LARGE SCALE GENOMIC DNA]</scope>
    <source>
        <strain evidence="4">cv. Chinese Spring</strain>
    </source>
</reference>
<gene>
    <name evidence="4" type="primary">LOC123169974</name>
</gene>
<organism evidence="4">
    <name type="scientific">Triticum aestivum</name>
    <name type="common">Wheat</name>
    <dbReference type="NCBI Taxonomy" id="4565"/>
    <lineage>
        <taxon>Eukaryota</taxon>
        <taxon>Viridiplantae</taxon>
        <taxon>Streptophyta</taxon>
        <taxon>Embryophyta</taxon>
        <taxon>Tracheophyta</taxon>
        <taxon>Spermatophyta</taxon>
        <taxon>Magnoliopsida</taxon>
        <taxon>Liliopsida</taxon>
        <taxon>Poales</taxon>
        <taxon>Poaceae</taxon>
        <taxon>BOP clade</taxon>
        <taxon>Pooideae</taxon>
        <taxon>Triticodae</taxon>
        <taxon>Triticeae</taxon>
        <taxon>Triticinae</taxon>
        <taxon>Triticum</taxon>
    </lineage>
</organism>
<dbReference type="OMA" id="TENIMIW"/>
<dbReference type="AlphaFoldDB" id="A0A3B6TRH4"/>
<dbReference type="SUPFAM" id="SSF52058">
    <property type="entry name" value="L domain-like"/>
    <property type="match status" value="1"/>
</dbReference>
<protein>
    <submittedName>
        <fullName evidence="4">Uncharacterized protein</fullName>
    </submittedName>
</protein>